<comment type="function">
    <text evidence="7 8">Key enzyme in folate metabolism. Catalyzes an essential reaction for de novo glycine and purine synthesis, and for DNA precursor synthesis.</text>
</comment>
<evidence type="ECO:0000256" key="5">
    <source>
        <dbReference type="ARBA" id="ARBA00022857"/>
    </source>
</evidence>
<dbReference type="Gene3D" id="3.40.430.10">
    <property type="entry name" value="Dihydrofolate Reductase, subunit A"/>
    <property type="match status" value="1"/>
</dbReference>
<dbReference type="SUPFAM" id="SSF53597">
    <property type="entry name" value="Dihydrofolate reductase-like"/>
    <property type="match status" value="1"/>
</dbReference>
<evidence type="ECO:0000313" key="11">
    <source>
        <dbReference type="EMBL" id="KGP93072.1"/>
    </source>
</evidence>
<gene>
    <name evidence="11" type="ORF">N780_12170</name>
</gene>
<dbReference type="UniPathway" id="UPA00077">
    <property type="reaction ID" value="UER00158"/>
</dbReference>
<evidence type="ECO:0000313" key="12">
    <source>
        <dbReference type="Proteomes" id="UP000030153"/>
    </source>
</evidence>
<dbReference type="InterPro" id="IPR024072">
    <property type="entry name" value="DHFR-like_dom_sf"/>
</dbReference>
<dbReference type="InterPro" id="IPR012259">
    <property type="entry name" value="DHFR"/>
</dbReference>
<dbReference type="Pfam" id="PF00186">
    <property type="entry name" value="DHFR_1"/>
    <property type="match status" value="1"/>
</dbReference>
<evidence type="ECO:0000256" key="2">
    <source>
        <dbReference type="ARBA" id="ARBA00009539"/>
    </source>
</evidence>
<protein>
    <recommendedName>
        <fullName evidence="3 8">Dihydrofolate reductase</fullName>
        <ecNumber evidence="3 8">1.5.1.3</ecNumber>
    </recommendedName>
</protein>
<name>A0A0A2UXQ9_9BACI</name>
<dbReference type="FunFam" id="3.40.430.10:FF:000001">
    <property type="entry name" value="Dihydrofolate reductase"/>
    <property type="match status" value="1"/>
</dbReference>
<sequence length="163" mass="19401">MISFLVAMDRNRLIGKDNDLPWRLPNDLKFFKSVSTGKTIIMGRKTFESMNGPLPNRKNVVLTRDANFQEDGCDVIHSLDPVFEWEKEDPNTEYLIIGGSHIFEQTINEADRMYITWIEEDFEGDTYFPEFNEDEWTLTKKERGVQDEKNPYEYYFCQYDRKQ</sequence>
<dbReference type="GO" id="GO:0004146">
    <property type="term" value="F:dihydrofolate reductase activity"/>
    <property type="evidence" value="ECO:0007669"/>
    <property type="project" value="UniProtKB-EC"/>
</dbReference>
<comment type="caution">
    <text evidence="11">The sequence shown here is derived from an EMBL/GenBank/DDBJ whole genome shotgun (WGS) entry which is preliminary data.</text>
</comment>
<dbReference type="PROSITE" id="PS00075">
    <property type="entry name" value="DHFR_1"/>
    <property type="match status" value="1"/>
</dbReference>
<dbReference type="PRINTS" id="PR00070">
    <property type="entry name" value="DHFR"/>
</dbReference>
<dbReference type="CDD" id="cd00209">
    <property type="entry name" value="DHFR"/>
    <property type="match status" value="1"/>
</dbReference>
<organism evidence="11 12">
    <name type="scientific">Pontibacillus chungwhensis BH030062</name>
    <dbReference type="NCBI Taxonomy" id="1385513"/>
    <lineage>
        <taxon>Bacteria</taxon>
        <taxon>Bacillati</taxon>
        <taxon>Bacillota</taxon>
        <taxon>Bacilli</taxon>
        <taxon>Bacillales</taxon>
        <taxon>Bacillaceae</taxon>
        <taxon>Pontibacillus</taxon>
    </lineage>
</organism>
<dbReference type="InterPro" id="IPR001796">
    <property type="entry name" value="DHFR_dom"/>
</dbReference>
<feature type="domain" description="DHFR" evidence="10">
    <location>
        <begin position="1"/>
        <end position="161"/>
    </location>
</feature>
<accession>A0A0A2UXQ9</accession>
<comment type="catalytic activity">
    <reaction evidence="8">
        <text>(6S)-5,6,7,8-tetrahydrofolate + NADP(+) = 7,8-dihydrofolate + NADPH + H(+)</text>
        <dbReference type="Rhea" id="RHEA:15009"/>
        <dbReference type="ChEBI" id="CHEBI:15378"/>
        <dbReference type="ChEBI" id="CHEBI:57451"/>
        <dbReference type="ChEBI" id="CHEBI:57453"/>
        <dbReference type="ChEBI" id="CHEBI:57783"/>
        <dbReference type="ChEBI" id="CHEBI:58349"/>
        <dbReference type="EC" id="1.5.1.3"/>
    </reaction>
</comment>
<dbReference type="GO" id="GO:0005829">
    <property type="term" value="C:cytosol"/>
    <property type="evidence" value="ECO:0007669"/>
    <property type="project" value="TreeGrafter"/>
</dbReference>
<evidence type="ECO:0000256" key="1">
    <source>
        <dbReference type="ARBA" id="ARBA00004903"/>
    </source>
</evidence>
<dbReference type="GO" id="GO:0046655">
    <property type="term" value="P:folic acid metabolic process"/>
    <property type="evidence" value="ECO:0007669"/>
    <property type="project" value="TreeGrafter"/>
</dbReference>
<keyword evidence="4 8" id="KW-0554">One-carbon metabolism</keyword>
<dbReference type="GO" id="GO:0006730">
    <property type="term" value="P:one-carbon metabolic process"/>
    <property type="evidence" value="ECO:0007669"/>
    <property type="project" value="UniProtKB-KW"/>
</dbReference>
<dbReference type="OrthoDB" id="9804315at2"/>
<dbReference type="PROSITE" id="PS51330">
    <property type="entry name" value="DHFR_2"/>
    <property type="match status" value="1"/>
</dbReference>
<dbReference type="RefSeq" id="WP_036779240.1">
    <property type="nucleotide sequence ID" value="NZ_AVBG01000001.1"/>
</dbReference>
<dbReference type="Proteomes" id="UP000030153">
    <property type="component" value="Unassembled WGS sequence"/>
</dbReference>
<dbReference type="PIRSF" id="PIRSF000194">
    <property type="entry name" value="DHFR"/>
    <property type="match status" value="1"/>
</dbReference>
<evidence type="ECO:0000256" key="9">
    <source>
        <dbReference type="RuleBase" id="RU004474"/>
    </source>
</evidence>
<evidence type="ECO:0000256" key="7">
    <source>
        <dbReference type="ARBA" id="ARBA00025067"/>
    </source>
</evidence>
<keyword evidence="5 8" id="KW-0521">NADP</keyword>
<dbReference type="GO" id="GO:0070401">
    <property type="term" value="F:NADP+ binding"/>
    <property type="evidence" value="ECO:0007669"/>
    <property type="project" value="UniProtKB-ARBA"/>
</dbReference>
<reference evidence="11 12" key="1">
    <citation type="submission" date="2013-08" db="EMBL/GenBank/DDBJ databases">
        <title>Genome of Pontibacillus chungwhensis.</title>
        <authorList>
            <person name="Wang Q."/>
            <person name="Wang G."/>
        </authorList>
    </citation>
    <scope>NUCLEOTIDE SEQUENCE [LARGE SCALE GENOMIC DNA]</scope>
    <source>
        <strain evidence="11 12">BH030062</strain>
    </source>
</reference>
<evidence type="ECO:0000259" key="10">
    <source>
        <dbReference type="PROSITE" id="PS51330"/>
    </source>
</evidence>
<dbReference type="InterPro" id="IPR017925">
    <property type="entry name" value="DHFR_CS"/>
</dbReference>
<dbReference type="AlphaFoldDB" id="A0A0A2UXQ9"/>
<dbReference type="STRING" id="1385513.N780_12170"/>
<keyword evidence="6 8" id="KW-0560">Oxidoreductase</keyword>
<dbReference type="PANTHER" id="PTHR48069:SF3">
    <property type="entry name" value="DIHYDROFOLATE REDUCTASE"/>
    <property type="match status" value="1"/>
</dbReference>
<dbReference type="PANTHER" id="PTHR48069">
    <property type="entry name" value="DIHYDROFOLATE REDUCTASE"/>
    <property type="match status" value="1"/>
</dbReference>
<evidence type="ECO:0000256" key="4">
    <source>
        <dbReference type="ARBA" id="ARBA00022563"/>
    </source>
</evidence>
<evidence type="ECO:0000256" key="6">
    <source>
        <dbReference type="ARBA" id="ARBA00023002"/>
    </source>
</evidence>
<dbReference type="eggNOG" id="COG0262">
    <property type="taxonomic scope" value="Bacteria"/>
</dbReference>
<comment type="pathway">
    <text evidence="1 8">Cofactor biosynthesis; tetrahydrofolate biosynthesis; 5,6,7,8-tetrahydrofolate from 7,8-dihydrofolate: step 1/1.</text>
</comment>
<dbReference type="EC" id="1.5.1.3" evidence="3 8"/>
<proteinExistence type="inferred from homology"/>
<keyword evidence="12" id="KW-1185">Reference proteome</keyword>
<evidence type="ECO:0000256" key="8">
    <source>
        <dbReference type="PIRNR" id="PIRNR000194"/>
    </source>
</evidence>
<dbReference type="GO" id="GO:0046654">
    <property type="term" value="P:tetrahydrofolate biosynthetic process"/>
    <property type="evidence" value="ECO:0007669"/>
    <property type="project" value="UniProtKB-UniPathway"/>
</dbReference>
<dbReference type="GO" id="GO:0046452">
    <property type="term" value="P:dihydrofolate metabolic process"/>
    <property type="evidence" value="ECO:0007669"/>
    <property type="project" value="TreeGrafter"/>
</dbReference>
<comment type="similarity">
    <text evidence="2 8 9">Belongs to the dihydrofolate reductase family.</text>
</comment>
<dbReference type="EMBL" id="AVBG01000001">
    <property type="protein sequence ID" value="KGP93072.1"/>
    <property type="molecule type" value="Genomic_DNA"/>
</dbReference>
<evidence type="ECO:0000256" key="3">
    <source>
        <dbReference type="ARBA" id="ARBA00012856"/>
    </source>
</evidence>